<keyword evidence="3" id="KW-1185">Reference proteome</keyword>
<name>A0A3E1RE22_9BURK</name>
<sequence>MAHCPITAEPHKMRLQAPPTLHRRQALQTIARCAALATGGVALAGWAQPPAQAPMAAPPAGLPGGTAAAVDRVVAEQWRVLSRLGYGPTASLVQELQAASNPRAWALQQIDTAQRASQSAPMLSAELQDINAPLPQIFVGAQRERQARASLKATGDTAEKNASTADTPNMDARQRLDFSVPAEPQNFNRSMIEKTAVWRLQASSQPAQENILLARMTEFWFNHLNVYIGKGAVRPFVGHYLIHVARAHALGKFEDLLLASARHPAMLHYLDQAQSVANGTRGAQGSTRGLNENYARELMELHTLGVDGGYTQNDVHELARVLTGWTVGPNAADGFRFALRTHDGGNKRVLGHSYPEGLLGRGEAEGEQAIRMLARQPQTARRLSLRLAQFFVADQPSPALVQRLSKTFLDSQGDIKVWLQTLVQSPEFWDPANRLFKTPMDFACSALTATGAAPDRRALLLTLGFLNNAGQPLHGWQTPDGYKTDAATWLAPEALTRRADYALALGKLGGDLDFLRPYLGAATLDTVARQKPGLQNGLLLASPEFMYK</sequence>
<comment type="caution">
    <text evidence="2">The sequence shown here is derived from an EMBL/GenBank/DDBJ whole genome shotgun (WGS) entry which is preliminary data.</text>
</comment>
<dbReference type="Pfam" id="PF08811">
    <property type="entry name" value="DUF1800"/>
    <property type="match status" value="1"/>
</dbReference>
<evidence type="ECO:0000256" key="1">
    <source>
        <dbReference type="SAM" id="MobiDB-lite"/>
    </source>
</evidence>
<dbReference type="Proteomes" id="UP000260665">
    <property type="component" value="Unassembled WGS sequence"/>
</dbReference>
<gene>
    <name evidence="2" type="ORF">DIC66_06300</name>
</gene>
<reference evidence="2 3" key="1">
    <citation type="submission" date="2018-05" db="EMBL/GenBank/DDBJ databases">
        <title>Rhodoferax soyangensis sp.nov., isolated from an oligotrophic freshwater lake.</title>
        <authorList>
            <person name="Park M."/>
        </authorList>
    </citation>
    <scope>NUCLEOTIDE SEQUENCE [LARGE SCALE GENOMIC DNA]</scope>
    <source>
        <strain evidence="2 3">IMCC26218</strain>
    </source>
</reference>
<dbReference type="EMBL" id="QFZK01000003">
    <property type="protein sequence ID" value="RFO97481.1"/>
    <property type="molecule type" value="Genomic_DNA"/>
</dbReference>
<dbReference type="PROSITE" id="PS51318">
    <property type="entry name" value="TAT"/>
    <property type="match status" value="1"/>
</dbReference>
<accession>A0A3E1RE22</accession>
<evidence type="ECO:0000313" key="3">
    <source>
        <dbReference type="Proteomes" id="UP000260665"/>
    </source>
</evidence>
<feature type="region of interest" description="Disordered" evidence="1">
    <location>
        <begin position="148"/>
        <end position="172"/>
    </location>
</feature>
<dbReference type="AlphaFoldDB" id="A0A3E1RE22"/>
<dbReference type="InterPro" id="IPR014917">
    <property type="entry name" value="DUF1800"/>
</dbReference>
<protein>
    <submittedName>
        <fullName evidence="2">DUF1800 domain-containing protein</fullName>
    </submittedName>
</protein>
<organism evidence="2 3">
    <name type="scientific">Rhodoferax lacus</name>
    <dbReference type="NCBI Taxonomy" id="2184758"/>
    <lineage>
        <taxon>Bacteria</taxon>
        <taxon>Pseudomonadati</taxon>
        <taxon>Pseudomonadota</taxon>
        <taxon>Betaproteobacteria</taxon>
        <taxon>Burkholderiales</taxon>
        <taxon>Comamonadaceae</taxon>
        <taxon>Rhodoferax</taxon>
    </lineage>
</organism>
<evidence type="ECO:0000313" key="2">
    <source>
        <dbReference type="EMBL" id="RFO97481.1"/>
    </source>
</evidence>
<proteinExistence type="predicted"/>
<dbReference type="InterPro" id="IPR006311">
    <property type="entry name" value="TAT_signal"/>
</dbReference>